<dbReference type="InterPro" id="IPR001764">
    <property type="entry name" value="Glyco_hydro_3_N"/>
</dbReference>
<keyword evidence="6" id="KW-1185">Reference proteome</keyword>
<proteinExistence type="inferred from homology"/>
<dbReference type="SUPFAM" id="SSF51445">
    <property type="entry name" value="(Trans)glycosidases"/>
    <property type="match status" value="1"/>
</dbReference>
<dbReference type="STRING" id="68775.A0A5C3LWP1"/>
<evidence type="ECO:0000313" key="6">
    <source>
        <dbReference type="Proteomes" id="UP000308652"/>
    </source>
</evidence>
<dbReference type="Pfam" id="PF00933">
    <property type="entry name" value="Glyco_hydro_3"/>
    <property type="match status" value="1"/>
</dbReference>
<comment type="similarity">
    <text evidence="1">Belongs to the glycosyl hydrolase 3 family.</text>
</comment>
<dbReference type="AlphaFoldDB" id="A0A5C3LWP1"/>
<dbReference type="InterPro" id="IPR036962">
    <property type="entry name" value="Glyco_hydro_3_N_sf"/>
</dbReference>
<evidence type="ECO:0000256" key="2">
    <source>
        <dbReference type="ARBA" id="ARBA00022801"/>
    </source>
</evidence>
<gene>
    <name evidence="5" type="ORF">BDQ12DRAFT_652737</name>
</gene>
<sequence length="570" mass="61713">MDTLTETIKREIGQHFVFGFHGQTASNDIKMLIKDYFVGNIILMKRNIKDFEQVRSLVHELQLIAKEADHEKPLMIGIDQENGLVSAFSSPAAGTQFPGAMAIAAIGSIDMAEAVAGATANELRLAGINWAYSPVADVNSDPLNPVIGVRSFGDDPKKVAQFSTAVARGLSSNGVASCAKHFPGHGDTHVDSHLSLPRILKSKEALGSTELLPFQSIMEAGVLSSVMTGHMALPEITGDDTPASLSKTITTDILRKSLCYNGVVVTDCLEMDAIADVNNGGCGVEEGAVRSLEAGADIVMICHTFQRQVGALESVYRATLSGRLKNGWIESEKRISYMKDGFAKSWSAVLPAEGDDFVYQWQELKKRNISLSHEAYCRSTAVIWGSKLLSGISPQIQSGKGQILLLTPSMESVNKAVDDEESIIRNSDGIVRNTAGASYLSLASSVKKRRECNHCVYSATDAHIFDARSLDGVSGIIFVMRNADQRPWQRQHLVKILQTLRTPTNELSIPVIVVASCGPYDLMEGFEDSRDSIVYLGTFEFTAEAFEAVVAVIFGEHQATGKVPVSIVGR</sequence>
<dbReference type="InterPro" id="IPR017853">
    <property type="entry name" value="GH"/>
</dbReference>
<dbReference type="PANTHER" id="PTHR30480">
    <property type="entry name" value="BETA-HEXOSAMINIDASE-RELATED"/>
    <property type="match status" value="1"/>
</dbReference>
<dbReference type="InterPro" id="IPR036881">
    <property type="entry name" value="Glyco_hydro_3_C_sf"/>
</dbReference>
<dbReference type="PANTHER" id="PTHR30480:SF16">
    <property type="entry name" value="GLYCOSIDE HYDROLASE FAMILY 3 DOMAIN PROTEIN"/>
    <property type="match status" value="1"/>
</dbReference>
<dbReference type="OrthoDB" id="4215304at2759"/>
<dbReference type="EMBL" id="ML213607">
    <property type="protein sequence ID" value="TFK37649.1"/>
    <property type="molecule type" value="Genomic_DNA"/>
</dbReference>
<organism evidence="5 6">
    <name type="scientific">Crucibulum laeve</name>
    <dbReference type="NCBI Taxonomy" id="68775"/>
    <lineage>
        <taxon>Eukaryota</taxon>
        <taxon>Fungi</taxon>
        <taxon>Dikarya</taxon>
        <taxon>Basidiomycota</taxon>
        <taxon>Agaricomycotina</taxon>
        <taxon>Agaricomycetes</taxon>
        <taxon>Agaricomycetidae</taxon>
        <taxon>Agaricales</taxon>
        <taxon>Agaricineae</taxon>
        <taxon>Nidulariaceae</taxon>
        <taxon>Crucibulum</taxon>
    </lineage>
</organism>
<dbReference type="Proteomes" id="UP000308652">
    <property type="component" value="Unassembled WGS sequence"/>
</dbReference>
<name>A0A5C3LWP1_9AGAR</name>
<keyword evidence="3" id="KW-0326">Glycosidase</keyword>
<dbReference type="GO" id="GO:0005975">
    <property type="term" value="P:carbohydrate metabolic process"/>
    <property type="evidence" value="ECO:0007669"/>
    <property type="project" value="InterPro"/>
</dbReference>
<dbReference type="Gene3D" id="3.20.20.300">
    <property type="entry name" value="Glycoside hydrolase, family 3, N-terminal domain"/>
    <property type="match status" value="1"/>
</dbReference>
<protein>
    <submittedName>
        <fullName evidence="5">Glycoside hydrolase family 3 protein</fullName>
    </submittedName>
</protein>
<evidence type="ECO:0000259" key="4">
    <source>
        <dbReference type="Pfam" id="PF00933"/>
    </source>
</evidence>
<evidence type="ECO:0000256" key="1">
    <source>
        <dbReference type="ARBA" id="ARBA00005336"/>
    </source>
</evidence>
<evidence type="ECO:0000256" key="3">
    <source>
        <dbReference type="ARBA" id="ARBA00023295"/>
    </source>
</evidence>
<keyword evidence="2 5" id="KW-0378">Hydrolase</keyword>
<evidence type="ECO:0000313" key="5">
    <source>
        <dbReference type="EMBL" id="TFK37649.1"/>
    </source>
</evidence>
<dbReference type="GO" id="GO:0009254">
    <property type="term" value="P:peptidoglycan turnover"/>
    <property type="evidence" value="ECO:0007669"/>
    <property type="project" value="TreeGrafter"/>
</dbReference>
<dbReference type="InterPro" id="IPR050226">
    <property type="entry name" value="NagZ_Beta-hexosaminidase"/>
</dbReference>
<reference evidence="5 6" key="1">
    <citation type="journal article" date="2019" name="Nat. Ecol. Evol.">
        <title>Megaphylogeny resolves global patterns of mushroom evolution.</title>
        <authorList>
            <person name="Varga T."/>
            <person name="Krizsan K."/>
            <person name="Foldi C."/>
            <person name="Dima B."/>
            <person name="Sanchez-Garcia M."/>
            <person name="Sanchez-Ramirez S."/>
            <person name="Szollosi G.J."/>
            <person name="Szarkandi J.G."/>
            <person name="Papp V."/>
            <person name="Albert L."/>
            <person name="Andreopoulos W."/>
            <person name="Angelini C."/>
            <person name="Antonin V."/>
            <person name="Barry K.W."/>
            <person name="Bougher N.L."/>
            <person name="Buchanan P."/>
            <person name="Buyck B."/>
            <person name="Bense V."/>
            <person name="Catcheside P."/>
            <person name="Chovatia M."/>
            <person name="Cooper J."/>
            <person name="Damon W."/>
            <person name="Desjardin D."/>
            <person name="Finy P."/>
            <person name="Geml J."/>
            <person name="Haridas S."/>
            <person name="Hughes K."/>
            <person name="Justo A."/>
            <person name="Karasinski D."/>
            <person name="Kautmanova I."/>
            <person name="Kiss B."/>
            <person name="Kocsube S."/>
            <person name="Kotiranta H."/>
            <person name="LaButti K.M."/>
            <person name="Lechner B.E."/>
            <person name="Liimatainen K."/>
            <person name="Lipzen A."/>
            <person name="Lukacs Z."/>
            <person name="Mihaltcheva S."/>
            <person name="Morgado L.N."/>
            <person name="Niskanen T."/>
            <person name="Noordeloos M.E."/>
            <person name="Ohm R.A."/>
            <person name="Ortiz-Santana B."/>
            <person name="Ovrebo C."/>
            <person name="Racz N."/>
            <person name="Riley R."/>
            <person name="Savchenko A."/>
            <person name="Shiryaev A."/>
            <person name="Soop K."/>
            <person name="Spirin V."/>
            <person name="Szebenyi C."/>
            <person name="Tomsovsky M."/>
            <person name="Tulloss R.E."/>
            <person name="Uehling J."/>
            <person name="Grigoriev I.V."/>
            <person name="Vagvolgyi C."/>
            <person name="Papp T."/>
            <person name="Martin F.M."/>
            <person name="Miettinen O."/>
            <person name="Hibbett D.S."/>
            <person name="Nagy L.G."/>
        </authorList>
    </citation>
    <scope>NUCLEOTIDE SEQUENCE [LARGE SCALE GENOMIC DNA]</scope>
    <source>
        <strain evidence="5 6">CBS 166.37</strain>
    </source>
</reference>
<dbReference type="Gene3D" id="3.40.50.1700">
    <property type="entry name" value="Glycoside hydrolase family 3 C-terminal domain"/>
    <property type="match status" value="1"/>
</dbReference>
<feature type="domain" description="Glycoside hydrolase family 3 N-terminal" evidence="4">
    <location>
        <begin position="20"/>
        <end position="317"/>
    </location>
</feature>
<dbReference type="GO" id="GO:0004553">
    <property type="term" value="F:hydrolase activity, hydrolyzing O-glycosyl compounds"/>
    <property type="evidence" value="ECO:0007669"/>
    <property type="project" value="InterPro"/>
</dbReference>
<accession>A0A5C3LWP1</accession>